<dbReference type="GO" id="GO:0008081">
    <property type="term" value="F:phosphoric diester hydrolase activity"/>
    <property type="evidence" value="ECO:0007669"/>
    <property type="project" value="TreeGrafter"/>
</dbReference>
<gene>
    <name evidence="7" type="ORF">PVAP13_2NG647500</name>
</gene>
<organism evidence="7 8">
    <name type="scientific">Panicum virgatum</name>
    <name type="common">Blackwell switchgrass</name>
    <dbReference type="NCBI Taxonomy" id="38727"/>
    <lineage>
        <taxon>Eukaryota</taxon>
        <taxon>Viridiplantae</taxon>
        <taxon>Streptophyta</taxon>
        <taxon>Embryophyta</taxon>
        <taxon>Tracheophyta</taxon>
        <taxon>Spermatophyta</taxon>
        <taxon>Magnoliopsida</taxon>
        <taxon>Liliopsida</taxon>
        <taxon>Poales</taxon>
        <taxon>Poaceae</taxon>
        <taxon>PACMAD clade</taxon>
        <taxon>Panicoideae</taxon>
        <taxon>Panicodae</taxon>
        <taxon>Paniceae</taxon>
        <taxon>Panicinae</taxon>
        <taxon>Panicum</taxon>
        <taxon>Panicum sect. Hiantes</taxon>
    </lineage>
</organism>
<accession>A0A8T0VY66</accession>
<name>A0A8T0VY66_PANVG</name>
<evidence type="ECO:0000313" key="7">
    <source>
        <dbReference type="EMBL" id="KAG2638616.1"/>
    </source>
</evidence>
<evidence type="ECO:0000256" key="3">
    <source>
        <dbReference type="ARBA" id="ARBA00022723"/>
    </source>
</evidence>
<dbReference type="EMBL" id="CM029040">
    <property type="protein sequence ID" value="KAG2638616.1"/>
    <property type="molecule type" value="Genomic_DNA"/>
</dbReference>
<proteinExistence type="inferred from homology"/>
<evidence type="ECO:0000256" key="4">
    <source>
        <dbReference type="ARBA" id="ARBA00022801"/>
    </source>
</evidence>
<dbReference type="GO" id="GO:0006284">
    <property type="term" value="P:base-excision repair"/>
    <property type="evidence" value="ECO:0007669"/>
    <property type="project" value="TreeGrafter"/>
</dbReference>
<reference evidence="7" key="1">
    <citation type="submission" date="2020-05" db="EMBL/GenBank/DDBJ databases">
        <title>WGS assembly of Panicum virgatum.</title>
        <authorList>
            <person name="Lovell J.T."/>
            <person name="Jenkins J."/>
            <person name="Shu S."/>
            <person name="Juenger T.E."/>
            <person name="Schmutz J."/>
        </authorList>
    </citation>
    <scope>NUCLEOTIDE SEQUENCE</scope>
    <source>
        <strain evidence="7">AP13</strain>
    </source>
</reference>
<evidence type="ECO:0000256" key="2">
    <source>
        <dbReference type="ARBA" id="ARBA00007092"/>
    </source>
</evidence>
<dbReference type="PANTHER" id="PTHR22748">
    <property type="entry name" value="AP ENDONUCLEASE"/>
    <property type="match status" value="1"/>
</dbReference>
<keyword evidence="5" id="KW-0460">Magnesium</keyword>
<evidence type="ECO:0000256" key="5">
    <source>
        <dbReference type="ARBA" id="ARBA00022842"/>
    </source>
</evidence>
<comment type="cofactor">
    <cofactor evidence="1">
        <name>Mg(2+)</name>
        <dbReference type="ChEBI" id="CHEBI:18420"/>
    </cofactor>
</comment>
<comment type="similarity">
    <text evidence="2">Belongs to the DNA repair enzymes AP/ExoA family.</text>
</comment>
<dbReference type="GO" id="GO:0046872">
    <property type="term" value="F:metal ion binding"/>
    <property type="evidence" value="ECO:0007669"/>
    <property type="project" value="UniProtKB-KW"/>
</dbReference>
<dbReference type="Pfam" id="PF03372">
    <property type="entry name" value="Exo_endo_phos"/>
    <property type="match status" value="1"/>
</dbReference>
<feature type="domain" description="Endonuclease/exonuclease/phosphatase" evidence="6">
    <location>
        <begin position="9"/>
        <end position="154"/>
    </location>
</feature>
<dbReference type="SUPFAM" id="SSF56219">
    <property type="entry name" value="DNase I-like"/>
    <property type="match status" value="1"/>
</dbReference>
<protein>
    <recommendedName>
        <fullName evidence="6">Endonuclease/exonuclease/phosphatase domain-containing protein</fullName>
    </recommendedName>
</protein>
<dbReference type="InterPro" id="IPR004808">
    <property type="entry name" value="AP_endonuc_1"/>
</dbReference>
<sequence>MSKTLTFFSWNVRGLGQTCRCGDVLTELLSARPSIVALQETKLQSLNTVKRSSFLPSRLSSCVTRDSSGADGGILTTWDASLCDMVDVSALPFSLASSFTLRADDTRFTLTIVYAPTDRADKPLFFSVLASIADSTTGAWMLIGDFNLTRCPEDKNTAGFNSSEANDFNDLINALGLIEIPLTDRA</sequence>
<keyword evidence="3" id="KW-0479">Metal-binding</keyword>
<dbReference type="PANTHER" id="PTHR22748:SF11">
    <property type="entry name" value="OS07G0184032 PROTEIN"/>
    <property type="match status" value="1"/>
</dbReference>
<dbReference type="Gene3D" id="3.60.10.10">
    <property type="entry name" value="Endonuclease/exonuclease/phosphatase"/>
    <property type="match status" value="1"/>
</dbReference>
<dbReference type="InterPro" id="IPR036691">
    <property type="entry name" value="Endo/exonu/phosph_ase_sf"/>
</dbReference>
<keyword evidence="8" id="KW-1185">Reference proteome</keyword>
<dbReference type="GO" id="GO:0005634">
    <property type="term" value="C:nucleus"/>
    <property type="evidence" value="ECO:0007669"/>
    <property type="project" value="TreeGrafter"/>
</dbReference>
<dbReference type="AlphaFoldDB" id="A0A8T0VY66"/>
<comment type="caution">
    <text evidence="7">The sequence shown here is derived from an EMBL/GenBank/DDBJ whole genome shotgun (WGS) entry which is preliminary data.</text>
</comment>
<dbReference type="GO" id="GO:0003906">
    <property type="term" value="F:DNA-(apurinic or apyrimidinic site) endonuclease activity"/>
    <property type="evidence" value="ECO:0007669"/>
    <property type="project" value="TreeGrafter"/>
</dbReference>
<dbReference type="GO" id="GO:0008311">
    <property type="term" value="F:double-stranded DNA 3'-5' DNA exonuclease activity"/>
    <property type="evidence" value="ECO:0007669"/>
    <property type="project" value="TreeGrafter"/>
</dbReference>
<evidence type="ECO:0000256" key="1">
    <source>
        <dbReference type="ARBA" id="ARBA00001946"/>
    </source>
</evidence>
<keyword evidence="4" id="KW-0378">Hydrolase</keyword>
<dbReference type="InterPro" id="IPR005135">
    <property type="entry name" value="Endo/exonuclease/phosphatase"/>
</dbReference>
<evidence type="ECO:0000259" key="6">
    <source>
        <dbReference type="Pfam" id="PF03372"/>
    </source>
</evidence>
<evidence type="ECO:0000313" key="8">
    <source>
        <dbReference type="Proteomes" id="UP000823388"/>
    </source>
</evidence>
<dbReference type="Proteomes" id="UP000823388">
    <property type="component" value="Chromosome 2N"/>
</dbReference>